<evidence type="ECO:0000313" key="4">
    <source>
        <dbReference type="Proteomes" id="UP001163846"/>
    </source>
</evidence>
<feature type="signal peptide" evidence="2">
    <location>
        <begin position="1"/>
        <end position="18"/>
    </location>
</feature>
<accession>A0AA38P1D0</accession>
<dbReference type="EMBL" id="MU806528">
    <property type="protein sequence ID" value="KAJ3834474.1"/>
    <property type="molecule type" value="Genomic_DNA"/>
</dbReference>
<organism evidence="3 4">
    <name type="scientific">Lentinula raphanica</name>
    <dbReference type="NCBI Taxonomy" id="153919"/>
    <lineage>
        <taxon>Eukaryota</taxon>
        <taxon>Fungi</taxon>
        <taxon>Dikarya</taxon>
        <taxon>Basidiomycota</taxon>
        <taxon>Agaricomycotina</taxon>
        <taxon>Agaricomycetes</taxon>
        <taxon>Agaricomycetidae</taxon>
        <taxon>Agaricales</taxon>
        <taxon>Marasmiineae</taxon>
        <taxon>Omphalotaceae</taxon>
        <taxon>Lentinula</taxon>
    </lineage>
</organism>
<keyword evidence="2" id="KW-0732">Signal</keyword>
<feature type="chain" id="PRO_5041239009" evidence="2">
    <location>
        <begin position="19"/>
        <end position="398"/>
    </location>
</feature>
<gene>
    <name evidence="3" type="ORF">F5878DRAFT_728181</name>
</gene>
<reference evidence="3" key="1">
    <citation type="submission" date="2022-08" db="EMBL/GenBank/DDBJ databases">
        <authorList>
            <consortium name="DOE Joint Genome Institute"/>
            <person name="Min B."/>
            <person name="Riley R."/>
            <person name="Sierra-Patev S."/>
            <person name="Naranjo-Ortiz M."/>
            <person name="Looney B."/>
            <person name="Konkel Z."/>
            <person name="Slot J.C."/>
            <person name="Sakamoto Y."/>
            <person name="Steenwyk J.L."/>
            <person name="Rokas A."/>
            <person name="Carro J."/>
            <person name="Camarero S."/>
            <person name="Ferreira P."/>
            <person name="Molpeceres G."/>
            <person name="Ruiz-Duenas F.J."/>
            <person name="Serrano A."/>
            <person name="Henrissat B."/>
            <person name="Drula E."/>
            <person name="Hughes K.W."/>
            <person name="Mata J.L."/>
            <person name="Ishikawa N.K."/>
            <person name="Vargas-Isla R."/>
            <person name="Ushijima S."/>
            <person name="Smith C.A."/>
            <person name="Ahrendt S."/>
            <person name="Andreopoulos W."/>
            <person name="He G."/>
            <person name="Labutti K."/>
            <person name="Lipzen A."/>
            <person name="Ng V."/>
            <person name="Sandor L."/>
            <person name="Barry K."/>
            <person name="Martinez A.T."/>
            <person name="Xiao Y."/>
            <person name="Gibbons J.G."/>
            <person name="Terashima K."/>
            <person name="Hibbett D.S."/>
            <person name="Grigoriev I.V."/>
        </authorList>
    </citation>
    <scope>NUCLEOTIDE SEQUENCE</scope>
    <source>
        <strain evidence="3">TFB9207</strain>
    </source>
</reference>
<feature type="region of interest" description="Disordered" evidence="1">
    <location>
        <begin position="31"/>
        <end position="50"/>
    </location>
</feature>
<dbReference type="Proteomes" id="UP001163846">
    <property type="component" value="Unassembled WGS sequence"/>
</dbReference>
<dbReference type="AlphaFoldDB" id="A0AA38P1D0"/>
<protein>
    <submittedName>
        <fullName evidence="3">Uncharacterized protein</fullName>
    </submittedName>
</protein>
<evidence type="ECO:0000313" key="3">
    <source>
        <dbReference type="EMBL" id="KAJ3834474.1"/>
    </source>
</evidence>
<feature type="region of interest" description="Disordered" evidence="1">
    <location>
        <begin position="59"/>
        <end position="83"/>
    </location>
</feature>
<proteinExistence type="predicted"/>
<name>A0AA38P1D0_9AGAR</name>
<sequence length="398" mass="44002">MRLNVTLISLAFALVSYAIPLKSVSSESDIISKAQDGSPSPPSRNDSYPTTYEALSKRGQCCAPSTRHSDPEDSRLLPQTHPERNSLATGNVIYTFCSPSDPDTGKCDPQINKGIDLAVNYAMKLLVKELMTAIWSNHPGIPSDHRGIRVDAEPWDSCPYNFVDLFTKGSTIHLHNAPYPFTGDGVVTLVPDEKPKTFKVKVVVAMITQKKKKLASTLGFELSESLINEIKKVNHLEVSYGFCSPSETRANRCDKGKEPDTAEEADEAGRLAEVDKTMRDLSQGLIYEMYAHNPESPSHQAWMQVLPRPQDRFPSPITAADLYEDGTKIYLHDAPFIGNALVRIEPVPFTRKFSVSVYKAKGKKEGAFSKKSSFTFSFEPSHAVVDWDPSTVLVADSD</sequence>
<evidence type="ECO:0000256" key="1">
    <source>
        <dbReference type="SAM" id="MobiDB-lite"/>
    </source>
</evidence>
<comment type="caution">
    <text evidence="3">The sequence shown here is derived from an EMBL/GenBank/DDBJ whole genome shotgun (WGS) entry which is preliminary data.</text>
</comment>
<keyword evidence="4" id="KW-1185">Reference proteome</keyword>
<evidence type="ECO:0000256" key="2">
    <source>
        <dbReference type="SAM" id="SignalP"/>
    </source>
</evidence>